<dbReference type="RefSeq" id="WP_092070926.1">
    <property type="nucleotide sequence ID" value="NZ_FNHB01000002.1"/>
</dbReference>
<feature type="transmembrane region" description="Helical" evidence="1">
    <location>
        <begin position="222"/>
        <end position="241"/>
    </location>
</feature>
<protein>
    <submittedName>
        <fullName evidence="3">Uncharacterized membrane protein</fullName>
    </submittedName>
</protein>
<dbReference type="STRING" id="146817.SAMN04488502_102362"/>
<proteinExistence type="predicted"/>
<evidence type="ECO:0000313" key="3">
    <source>
        <dbReference type="EMBL" id="SDM16267.1"/>
    </source>
</evidence>
<evidence type="ECO:0000313" key="4">
    <source>
        <dbReference type="Proteomes" id="UP000214880"/>
    </source>
</evidence>
<dbReference type="Pfam" id="PF10080">
    <property type="entry name" value="FtrD-like"/>
    <property type="match status" value="1"/>
</dbReference>
<dbReference type="Proteomes" id="UP000214880">
    <property type="component" value="Unassembled WGS sequence"/>
</dbReference>
<evidence type="ECO:0000256" key="1">
    <source>
        <dbReference type="SAM" id="Phobius"/>
    </source>
</evidence>
<feature type="transmembrane region" description="Helical" evidence="1">
    <location>
        <begin position="37"/>
        <end position="56"/>
    </location>
</feature>
<keyword evidence="1" id="KW-0472">Membrane</keyword>
<dbReference type="OrthoDB" id="9792533at2"/>
<feature type="transmembrane region" description="Helical" evidence="1">
    <location>
        <begin position="68"/>
        <end position="89"/>
    </location>
</feature>
<dbReference type="InterPro" id="IPR018758">
    <property type="entry name" value="FtrD-like"/>
</dbReference>
<evidence type="ECO:0000259" key="2">
    <source>
        <dbReference type="Pfam" id="PF10080"/>
    </source>
</evidence>
<name>A0A1G9R081_9FIRM</name>
<keyword evidence="1" id="KW-0812">Transmembrane</keyword>
<dbReference type="EMBL" id="FNHB01000002">
    <property type="protein sequence ID" value="SDM16267.1"/>
    <property type="molecule type" value="Genomic_DNA"/>
</dbReference>
<organism evidence="3 4">
    <name type="scientific">Dendrosporobacter quercicolus</name>
    <dbReference type="NCBI Taxonomy" id="146817"/>
    <lineage>
        <taxon>Bacteria</taxon>
        <taxon>Bacillati</taxon>
        <taxon>Bacillota</taxon>
        <taxon>Negativicutes</taxon>
        <taxon>Selenomonadales</taxon>
        <taxon>Sporomusaceae</taxon>
        <taxon>Dendrosporobacter</taxon>
    </lineage>
</organism>
<accession>A0A1G9R081</accession>
<feature type="transmembrane region" description="Helical" evidence="1">
    <location>
        <begin position="145"/>
        <end position="163"/>
    </location>
</feature>
<keyword evidence="1" id="KW-1133">Transmembrane helix</keyword>
<feature type="transmembrane region" description="Helical" evidence="1">
    <location>
        <begin position="101"/>
        <end position="118"/>
    </location>
</feature>
<keyword evidence="4" id="KW-1185">Reference proteome</keyword>
<dbReference type="AlphaFoldDB" id="A0A1G9R081"/>
<feature type="transmembrane region" description="Helical" evidence="1">
    <location>
        <begin position="269"/>
        <end position="293"/>
    </location>
</feature>
<reference evidence="3 4" key="1">
    <citation type="submission" date="2016-10" db="EMBL/GenBank/DDBJ databases">
        <authorList>
            <person name="de Groot N.N."/>
        </authorList>
    </citation>
    <scope>NUCLEOTIDE SEQUENCE [LARGE SCALE GENOMIC DNA]</scope>
    <source>
        <strain evidence="3 4">DSM 1736</strain>
    </source>
</reference>
<feature type="transmembrane region" description="Helical" evidence="1">
    <location>
        <begin position="6"/>
        <end position="25"/>
    </location>
</feature>
<gene>
    <name evidence="3" type="ORF">SAMN04488502_102362</name>
</gene>
<feature type="transmembrane region" description="Helical" evidence="1">
    <location>
        <begin position="175"/>
        <end position="202"/>
    </location>
</feature>
<feature type="domain" description="Membrane iron-sulfur containing protein FtrD-like" evidence="2">
    <location>
        <begin position="319"/>
        <end position="419"/>
    </location>
</feature>
<sequence length="419" mass="45337">MLQYLIPILQNLAAVCIPLGLLLALAGQHPGPRPNWCWRGIALGCLGAILVAVIEWRTVLINREIYETAIQSTALVVETLLLLFSWLAYRRQDRGSMPGNLLALLLFLVPVLLILHRGPDVLLVPADGIRLATTSWASSDSWLQITGYLLGIGLAALAAVAVVRVARALPAGSVLVITTACLLTVMAQQAVSVVQVLLVRGVLPMKKWLMALMIPLINGVDWFFYALIVSVLLLPVWLVLLHRTAAQPPDQNLNPAQRRKLQATGRNKLRWGAVVGVNLVCILLLTSGGKAYINKQVELSPALPVTAVQNEIRLPLDQVGDDHLHRFAYTASNGTIVRFIVIKKSGSAYGVGLDACDICGPTGYYERDGQVICKLCDVVMNKATIGFSGGCNPVPLAYQVTGGNVVVAVEALEKEKNRF</sequence>